<evidence type="ECO:0000313" key="2">
    <source>
        <dbReference type="EMBL" id="CAK0807265.1"/>
    </source>
</evidence>
<feature type="compositionally biased region" description="Low complexity" evidence="1">
    <location>
        <begin position="165"/>
        <end position="181"/>
    </location>
</feature>
<accession>A0ABN9QUB1</accession>
<reference evidence="2" key="1">
    <citation type="submission" date="2023-10" db="EMBL/GenBank/DDBJ databases">
        <authorList>
            <person name="Chen Y."/>
            <person name="Shah S."/>
            <person name="Dougan E. K."/>
            <person name="Thang M."/>
            <person name="Chan C."/>
        </authorList>
    </citation>
    <scope>NUCLEOTIDE SEQUENCE [LARGE SCALE GENOMIC DNA]</scope>
</reference>
<feature type="compositionally biased region" description="Gly residues" evidence="1">
    <location>
        <begin position="153"/>
        <end position="164"/>
    </location>
</feature>
<comment type="caution">
    <text evidence="2">The sequence shown here is derived from an EMBL/GenBank/DDBJ whole genome shotgun (WGS) entry which is preliminary data.</text>
</comment>
<feature type="compositionally biased region" description="Low complexity" evidence="1">
    <location>
        <begin position="81"/>
        <end position="117"/>
    </location>
</feature>
<dbReference type="EMBL" id="CAUYUJ010003891">
    <property type="protein sequence ID" value="CAK0807265.1"/>
    <property type="molecule type" value="Genomic_DNA"/>
</dbReference>
<sequence length="341" mass="35844">MGCSPPPRRGARQRRRHMAWLAAAPAAAALFVPRMPARPQLFAAATPGRLFAAPAAPAAQPRLCAASAARRGPGRGERLRGAPSRGAARPTRPPRGGAPAGWSSSAPRCSASSSASCRARRPRPLLGRRARALWRAGLGRPLRGPAHRERCAGGAGPRPAGGGLPRWARGGSRRGAPAALPSHDAADRGRGDRGADPILRRWHRSQFYSLQLRLPLGLRLTKCQDPGPRCGAFVVEEVLPGGTGEASGAVLQGDILQSLSVVADNMDMGMKTEDFVSSVVGGFGRYRQSMCDATFIDTTDDLVESVKSNTVFGGDVTLTLVFERDTALSPAAPDPLTPLPD</sequence>
<protein>
    <recommendedName>
        <fullName evidence="4">PDZ domain-containing protein</fullName>
    </recommendedName>
</protein>
<organism evidence="2 3">
    <name type="scientific">Prorocentrum cordatum</name>
    <dbReference type="NCBI Taxonomy" id="2364126"/>
    <lineage>
        <taxon>Eukaryota</taxon>
        <taxon>Sar</taxon>
        <taxon>Alveolata</taxon>
        <taxon>Dinophyceae</taxon>
        <taxon>Prorocentrales</taxon>
        <taxon>Prorocentraceae</taxon>
        <taxon>Prorocentrum</taxon>
    </lineage>
</organism>
<dbReference type="Proteomes" id="UP001189429">
    <property type="component" value="Unassembled WGS sequence"/>
</dbReference>
<evidence type="ECO:0000313" key="3">
    <source>
        <dbReference type="Proteomes" id="UP001189429"/>
    </source>
</evidence>
<evidence type="ECO:0000256" key="1">
    <source>
        <dbReference type="SAM" id="MobiDB-lite"/>
    </source>
</evidence>
<gene>
    <name evidence="2" type="ORF">PCOR1329_LOCUS13189</name>
</gene>
<keyword evidence="3" id="KW-1185">Reference proteome</keyword>
<name>A0ABN9QUB1_9DINO</name>
<proteinExistence type="predicted"/>
<feature type="region of interest" description="Disordered" evidence="1">
    <location>
        <begin position="143"/>
        <end position="193"/>
    </location>
</feature>
<evidence type="ECO:0008006" key="4">
    <source>
        <dbReference type="Google" id="ProtNLM"/>
    </source>
</evidence>
<feature type="compositionally biased region" description="Basic and acidic residues" evidence="1">
    <location>
        <begin position="184"/>
        <end position="193"/>
    </location>
</feature>
<feature type="region of interest" description="Disordered" evidence="1">
    <location>
        <begin position="67"/>
        <end position="122"/>
    </location>
</feature>